<evidence type="ECO:0000313" key="2">
    <source>
        <dbReference type="EMBL" id="RNA05183.1"/>
    </source>
</evidence>
<reference evidence="2 3" key="1">
    <citation type="journal article" date="2018" name="Sci. Rep.">
        <title>Genomic signatures of local adaptation to the degree of environmental predictability in rotifers.</title>
        <authorList>
            <person name="Franch-Gras L."/>
            <person name="Hahn C."/>
            <person name="Garcia-Roger E.M."/>
            <person name="Carmona M.J."/>
            <person name="Serra M."/>
            <person name="Gomez A."/>
        </authorList>
    </citation>
    <scope>NUCLEOTIDE SEQUENCE [LARGE SCALE GENOMIC DNA]</scope>
    <source>
        <strain evidence="2">HYR1</strain>
    </source>
</reference>
<comment type="caution">
    <text evidence="2">The sequence shown here is derived from an EMBL/GenBank/DDBJ whole genome shotgun (WGS) entry which is preliminary data.</text>
</comment>
<organism evidence="2 3">
    <name type="scientific">Brachionus plicatilis</name>
    <name type="common">Marine rotifer</name>
    <name type="synonym">Brachionus muelleri</name>
    <dbReference type="NCBI Taxonomy" id="10195"/>
    <lineage>
        <taxon>Eukaryota</taxon>
        <taxon>Metazoa</taxon>
        <taxon>Spiralia</taxon>
        <taxon>Gnathifera</taxon>
        <taxon>Rotifera</taxon>
        <taxon>Eurotatoria</taxon>
        <taxon>Monogononta</taxon>
        <taxon>Pseudotrocha</taxon>
        <taxon>Ploima</taxon>
        <taxon>Brachionidae</taxon>
        <taxon>Brachionus</taxon>
    </lineage>
</organism>
<sequence length="87" mass="10327">MLDNYWHKNQSVRCVRIIGQIQFLSIPWNYFTFFALIICVFLRSPTLTIRHNLPSLWPIQAFLEKTNVSVRFFGLLNLAKTMPPMRL</sequence>
<keyword evidence="3" id="KW-1185">Reference proteome</keyword>
<dbReference type="AlphaFoldDB" id="A0A3M7Q1H3"/>
<keyword evidence="1" id="KW-0472">Membrane</keyword>
<protein>
    <submittedName>
        <fullName evidence="2">Uncharacterized protein</fullName>
    </submittedName>
</protein>
<proteinExistence type="predicted"/>
<dbReference type="EMBL" id="REGN01007824">
    <property type="protein sequence ID" value="RNA05183.1"/>
    <property type="molecule type" value="Genomic_DNA"/>
</dbReference>
<name>A0A3M7Q1H3_BRAPC</name>
<gene>
    <name evidence="2" type="ORF">BpHYR1_016750</name>
</gene>
<dbReference type="Proteomes" id="UP000276133">
    <property type="component" value="Unassembled WGS sequence"/>
</dbReference>
<evidence type="ECO:0000256" key="1">
    <source>
        <dbReference type="SAM" id="Phobius"/>
    </source>
</evidence>
<accession>A0A3M7Q1H3</accession>
<keyword evidence="1" id="KW-1133">Transmembrane helix</keyword>
<evidence type="ECO:0000313" key="3">
    <source>
        <dbReference type="Proteomes" id="UP000276133"/>
    </source>
</evidence>
<feature type="transmembrane region" description="Helical" evidence="1">
    <location>
        <begin position="20"/>
        <end position="42"/>
    </location>
</feature>
<keyword evidence="1" id="KW-0812">Transmembrane</keyword>